<protein>
    <submittedName>
        <fullName evidence="1">Uncharacterized protein</fullName>
    </submittedName>
</protein>
<reference evidence="1" key="1">
    <citation type="journal article" date="2019" name="bioRxiv">
        <title>The Genome of the Zebra Mussel, Dreissena polymorpha: A Resource for Invasive Species Research.</title>
        <authorList>
            <person name="McCartney M.A."/>
            <person name="Auch B."/>
            <person name="Kono T."/>
            <person name="Mallez S."/>
            <person name="Zhang Y."/>
            <person name="Obille A."/>
            <person name="Becker A."/>
            <person name="Abrahante J.E."/>
            <person name="Garbe J."/>
            <person name="Badalamenti J.P."/>
            <person name="Herman A."/>
            <person name="Mangelson H."/>
            <person name="Liachko I."/>
            <person name="Sullivan S."/>
            <person name="Sone E.D."/>
            <person name="Koren S."/>
            <person name="Silverstein K.A.T."/>
            <person name="Beckman K.B."/>
            <person name="Gohl D.M."/>
        </authorList>
    </citation>
    <scope>NUCLEOTIDE SEQUENCE</scope>
    <source>
        <strain evidence="1">Duluth1</strain>
        <tissue evidence="1">Whole animal</tissue>
    </source>
</reference>
<reference evidence="1" key="2">
    <citation type="submission" date="2020-11" db="EMBL/GenBank/DDBJ databases">
        <authorList>
            <person name="McCartney M.A."/>
            <person name="Auch B."/>
            <person name="Kono T."/>
            <person name="Mallez S."/>
            <person name="Becker A."/>
            <person name="Gohl D.M."/>
            <person name="Silverstein K.A.T."/>
            <person name="Koren S."/>
            <person name="Bechman K.B."/>
            <person name="Herman A."/>
            <person name="Abrahante J.E."/>
            <person name="Garbe J."/>
        </authorList>
    </citation>
    <scope>NUCLEOTIDE SEQUENCE</scope>
    <source>
        <strain evidence="1">Duluth1</strain>
        <tissue evidence="1">Whole animal</tissue>
    </source>
</reference>
<gene>
    <name evidence="1" type="ORF">DPMN_044239</name>
</gene>
<dbReference type="EMBL" id="JAIWYP010000011">
    <property type="protein sequence ID" value="KAH3737646.1"/>
    <property type="molecule type" value="Genomic_DNA"/>
</dbReference>
<proteinExistence type="predicted"/>
<keyword evidence="2" id="KW-1185">Reference proteome</keyword>
<organism evidence="1 2">
    <name type="scientific">Dreissena polymorpha</name>
    <name type="common">Zebra mussel</name>
    <name type="synonym">Mytilus polymorpha</name>
    <dbReference type="NCBI Taxonomy" id="45954"/>
    <lineage>
        <taxon>Eukaryota</taxon>
        <taxon>Metazoa</taxon>
        <taxon>Spiralia</taxon>
        <taxon>Lophotrochozoa</taxon>
        <taxon>Mollusca</taxon>
        <taxon>Bivalvia</taxon>
        <taxon>Autobranchia</taxon>
        <taxon>Heteroconchia</taxon>
        <taxon>Euheterodonta</taxon>
        <taxon>Imparidentia</taxon>
        <taxon>Neoheterodontei</taxon>
        <taxon>Myida</taxon>
        <taxon>Dreissenoidea</taxon>
        <taxon>Dreissenidae</taxon>
        <taxon>Dreissena</taxon>
    </lineage>
</organism>
<accession>A0A9D4D487</accession>
<evidence type="ECO:0000313" key="2">
    <source>
        <dbReference type="Proteomes" id="UP000828390"/>
    </source>
</evidence>
<dbReference type="Proteomes" id="UP000828390">
    <property type="component" value="Unassembled WGS sequence"/>
</dbReference>
<sequence>MNTKYEGSISRDLEVMNIFRNLNAKCDGKTDRGTDRQTDGRTLLSRAILKQRYINEHRLVTTIRAKRDYRDFARRKRDLYHLTSIGQPLITLCYLASSCATAACQPT</sequence>
<name>A0A9D4D487_DREPO</name>
<comment type="caution">
    <text evidence="1">The sequence shown here is derived from an EMBL/GenBank/DDBJ whole genome shotgun (WGS) entry which is preliminary data.</text>
</comment>
<dbReference type="AlphaFoldDB" id="A0A9D4D487"/>
<evidence type="ECO:0000313" key="1">
    <source>
        <dbReference type="EMBL" id="KAH3737646.1"/>
    </source>
</evidence>